<gene>
    <name evidence="2" type="ORF">E2562_038572</name>
</gene>
<accession>A0A6G1FGM7</accession>
<reference evidence="2 3" key="1">
    <citation type="submission" date="2019-11" db="EMBL/GenBank/DDBJ databases">
        <title>Whole genome sequence of Oryza granulata.</title>
        <authorList>
            <person name="Li W."/>
        </authorList>
    </citation>
    <scope>NUCLEOTIDE SEQUENCE [LARGE SCALE GENOMIC DNA]</scope>
    <source>
        <strain evidence="3">cv. Menghai</strain>
        <tissue evidence="2">Leaf</tissue>
    </source>
</reference>
<protein>
    <submittedName>
        <fullName evidence="2">Uncharacterized protein</fullName>
    </submittedName>
</protein>
<keyword evidence="3" id="KW-1185">Reference proteome</keyword>
<dbReference type="AlphaFoldDB" id="A0A6G1FGM7"/>
<dbReference type="PANTHER" id="PTHR33168">
    <property type="entry name" value="STRESS INDUCED PROTEIN-RELATED"/>
    <property type="match status" value="1"/>
</dbReference>
<dbReference type="EMBL" id="SPHZ02000001">
    <property type="protein sequence ID" value="KAF0936076.1"/>
    <property type="molecule type" value="Genomic_DNA"/>
</dbReference>
<organism evidence="2 3">
    <name type="scientific">Oryza meyeriana var. granulata</name>
    <dbReference type="NCBI Taxonomy" id="110450"/>
    <lineage>
        <taxon>Eukaryota</taxon>
        <taxon>Viridiplantae</taxon>
        <taxon>Streptophyta</taxon>
        <taxon>Embryophyta</taxon>
        <taxon>Tracheophyta</taxon>
        <taxon>Spermatophyta</taxon>
        <taxon>Magnoliopsida</taxon>
        <taxon>Liliopsida</taxon>
        <taxon>Poales</taxon>
        <taxon>Poaceae</taxon>
        <taxon>BOP clade</taxon>
        <taxon>Oryzoideae</taxon>
        <taxon>Oryzeae</taxon>
        <taxon>Oryzinae</taxon>
        <taxon>Oryza</taxon>
        <taxon>Oryza meyeriana</taxon>
    </lineage>
</organism>
<feature type="compositionally biased region" description="Basic and acidic residues" evidence="1">
    <location>
        <begin position="24"/>
        <end position="34"/>
    </location>
</feature>
<evidence type="ECO:0000313" key="3">
    <source>
        <dbReference type="Proteomes" id="UP000479710"/>
    </source>
</evidence>
<feature type="region of interest" description="Disordered" evidence="1">
    <location>
        <begin position="1"/>
        <end position="63"/>
    </location>
</feature>
<name>A0A6G1FGM7_9ORYZ</name>
<evidence type="ECO:0000256" key="1">
    <source>
        <dbReference type="SAM" id="MobiDB-lite"/>
    </source>
</evidence>
<dbReference type="Proteomes" id="UP000479710">
    <property type="component" value="Unassembled WGS sequence"/>
</dbReference>
<evidence type="ECO:0000313" key="2">
    <source>
        <dbReference type="EMBL" id="KAF0936076.1"/>
    </source>
</evidence>
<proteinExistence type="predicted"/>
<sequence length="268" mass="28602">MTAPGATPASNTPRPAHAAIDPSRACERCSRARNEPNLAVRQHQPRTLSPAYKRKPPRTRDAGPFSYVSSRVAAACVADTTVRSETGGAASVVVVDAPPMATPQWRLRRQRSVPAAVVATFAPCVGAGAGGGHQAPRVLRLGGSTKSVCYYQHGHDVRNGRGEEEEADYFDSGGGGYRASSAARSGGVGVLRALWRRIVRGRRWKVMSRSGSSSVREQYAQEEYEQNFDEGAAAGGEPQVEYLSRSFSARYAGGGRRSTGLALWGVAR</sequence>
<comment type="caution">
    <text evidence="2">The sequence shown here is derived from an EMBL/GenBank/DDBJ whole genome shotgun (WGS) entry which is preliminary data.</text>
</comment>
<dbReference type="OrthoDB" id="1088261at2759"/>